<dbReference type="NCBIfam" id="TIGR00125">
    <property type="entry name" value="cyt_tran_rel"/>
    <property type="match status" value="1"/>
</dbReference>
<dbReference type="SUPFAM" id="SSF52540">
    <property type="entry name" value="P-loop containing nucleoside triphosphate hydrolases"/>
    <property type="match status" value="1"/>
</dbReference>
<protein>
    <submittedName>
        <fullName evidence="3">Trifunctional NAD biosynthesis/regulator protein NadR</fullName>
    </submittedName>
</protein>
<dbReference type="InterPro" id="IPR014729">
    <property type="entry name" value="Rossmann-like_a/b/a_fold"/>
</dbReference>
<dbReference type="Pfam" id="PF13521">
    <property type="entry name" value="AAA_28"/>
    <property type="match status" value="1"/>
</dbReference>
<evidence type="ECO:0000259" key="2">
    <source>
        <dbReference type="Pfam" id="PF13521"/>
    </source>
</evidence>
<organism evidence="3 4">
    <name type="scientific">Acinetobacter bereziniae</name>
    <name type="common">Acinetobacter genomosp. 10</name>
    <dbReference type="NCBI Taxonomy" id="106648"/>
    <lineage>
        <taxon>Bacteria</taxon>
        <taxon>Pseudomonadati</taxon>
        <taxon>Pseudomonadota</taxon>
        <taxon>Gammaproteobacteria</taxon>
        <taxon>Moraxellales</taxon>
        <taxon>Moraxellaceae</taxon>
        <taxon>Acinetobacter</taxon>
    </lineage>
</organism>
<feature type="domain" description="Cytidyltransferase-like" evidence="1">
    <location>
        <begin position="7"/>
        <end position="43"/>
    </location>
</feature>
<evidence type="ECO:0000313" key="4">
    <source>
        <dbReference type="Proteomes" id="UP000490535"/>
    </source>
</evidence>
<proteinExistence type="predicted"/>
<name>A0A833PEC7_ACIBZ</name>
<comment type="caution">
    <text evidence="3">The sequence shown here is derived from an EMBL/GenBank/DDBJ whole genome shotgun (WGS) entry which is preliminary data.</text>
</comment>
<dbReference type="InterPro" id="IPR027417">
    <property type="entry name" value="P-loop_NTPase"/>
</dbReference>
<accession>A0A833PEC7</accession>
<dbReference type="PANTHER" id="PTHR37512:SF1">
    <property type="entry name" value="NADR_TTD14 AAA DOMAIN-CONTAINING PROTEIN"/>
    <property type="match status" value="1"/>
</dbReference>
<evidence type="ECO:0000313" key="3">
    <source>
        <dbReference type="EMBL" id="KAF1022994.1"/>
    </source>
</evidence>
<dbReference type="Proteomes" id="UP000490535">
    <property type="component" value="Unassembled WGS sequence"/>
</dbReference>
<dbReference type="GO" id="GO:0003824">
    <property type="term" value="F:catalytic activity"/>
    <property type="evidence" value="ECO:0007669"/>
    <property type="project" value="InterPro"/>
</dbReference>
<dbReference type="Gene3D" id="3.40.50.620">
    <property type="entry name" value="HUPs"/>
    <property type="match status" value="1"/>
</dbReference>
<dbReference type="CDD" id="cd00882">
    <property type="entry name" value="Ras_like_GTPase"/>
    <property type="match status" value="1"/>
</dbReference>
<dbReference type="InterPro" id="IPR052735">
    <property type="entry name" value="NAD_biosynth-regulator"/>
</dbReference>
<dbReference type="EMBL" id="WNDP01000083">
    <property type="protein sequence ID" value="KAF1022994.1"/>
    <property type="molecule type" value="Genomic_DNA"/>
</dbReference>
<dbReference type="SUPFAM" id="SSF52374">
    <property type="entry name" value="Nucleotidylyl transferase"/>
    <property type="match status" value="1"/>
</dbReference>
<evidence type="ECO:0000259" key="1">
    <source>
        <dbReference type="Pfam" id="PF01467"/>
    </source>
</evidence>
<dbReference type="InterPro" id="IPR038727">
    <property type="entry name" value="NadR/Ttd14_AAA_dom"/>
</dbReference>
<feature type="domain" description="NadR/Ttd14 AAA" evidence="2">
    <location>
        <begin position="155"/>
        <end position="313"/>
    </location>
</feature>
<dbReference type="InterPro" id="IPR004821">
    <property type="entry name" value="Cyt_trans-like"/>
</dbReference>
<reference evidence="4" key="1">
    <citation type="journal article" date="2020" name="MBio">
        <title>Horizontal gene transfer to a defensive symbiont with a reduced genome amongst a multipartite beetle microbiome.</title>
        <authorList>
            <person name="Waterworth S.C."/>
            <person name="Florez L.V."/>
            <person name="Rees E.R."/>
            <person name="Hertweck C."/>
            <person name="Kaltenpoth M."/>
            <person name="Kwan J.C."/>
        </authorList>
    </citation>
    <scope>NUCLEOTIDE SEQUENCE [LARGE SCALE GENOMIC DNA]</scope>
</reference>
<dbReference type="Pfam" id="PF01467">
    <property type="entry name" value="CTP_transf_like"/>
    <property type="match status" value="1"/>
</dbReference>
<gene>
    <name evidence="3" type="primary">nadR</name>
    <name evidence="3" type="ORF">GAK29_03039</name>
</gene>
<sequence>MKKIGLTLGKYAPLHTGHVHVFEKALQEVDELYVLIYQSSITTIPLNIRSQWIRDLFPQIHVIEAWDGPEGYSNDRAFEIEQENYIIQKLNGVKISHFYSSEFYGAHVSKALSAIDRRVDESRLQIPISATMIRKNPFQNRKFIPDCVYADLISKIVFVGAMSTGKSTLVEALAKKYATTFAPEYGREYWETHQVDRRIGFEDFNIIADRHIAYEDQATLDANRYLFVDTNAITTAMFCIDYHGQLPEHLKQLALENAQRYDLFFLCEDDIAYDDTWDRSGPQKRAIFHQQIIADLKQRRIPYIALTGSLEQRIAKVEQVLNQFDKFNNFFGSAFKP</sequence>
<dbReference type="Gene3D" id="3.40.50.300">
    <property type="entry name" value="P-loop containing nucleotide triphosphate hydrolases"/>
    <property type="match status" value="1"/>
</dbReference>
<dbReference type="AlphaFoldDB" id="A0A833PEC7"/>
<dbReference type="PANTHER" id="PTHR37512">
    <property type="entry name" value="TRIFUNCTIONAL NAD BIOSYNTHESIS/REGULATOR PROTEIN NADR"/>
    <property type="match status" value="1"/>
</dbReference>